<comment type="caution">
    <text evidence="1">The sequence shown here is derived from an EMBL/GenBank/DDBJ whole genome shotgun (WGS) entry which is preliminary data.</text>
</comment>
<dbReference type="InterPro" id="IPR036388">
    <property type="entry name" value="WH-like_DNA-bd_sf"/>
</dbReference>
<reference evidence="1" key="1">
    <citation type="submission" date="2020-06" db="EMBL/GenBank/DDBJ databases">
        <title>Legume-microbial interactions unlock mineral nutrients during tropical forest succession.</title>
        <authorList>
            <person name="Epihov D.Z."/>
        </authorList>
    </citation>
    <scope>NUCLEOTIDE SEQUENCE [LARGE SCALE GENOMIC DNA]</scope>
    <source>
        <strain evidence="1">Pan2503</strain>
    </source>
</reference>
<sequence>MSTASPGEAMELRAGRCQATRNSVYQTIDALVRAGLIRVRETAQEENRPERTIYEATERG</sequence>
<dbReference type="EMBL" id="JACDQQ010000120">
    <property type="protein sequence ID" value="MBA0083588.1"/>
    <property type="molecule type" value="Genomic_DNA"/>
</dbReference>
<dbReference type="Gene3D" id="1.10.10.10">
    <property type="entry name" value="Winged helix-like DNA-binding domain superfamily/Winged helix DNA-binding domain"/>
    <property type="match status" value="1"/>
</dbReference>
<dbReference type="Proteomes" id="UP000567293">
    <property type="component" value="Unassembled WGS sequence"/>
</dbReference>
<organism evidence="1 2">
    <name type="scientific">Candidatus Acidiferrum panamense</name>
    <dbReference type="NCBI Taxonomy" id="2741543"/>
    <lineage>
        <taxon>Bacteria</taxon>
        <taxon>Pseudomonadati</taxon>
        <taxon>Acidobacteriota</taxon>
        <taxon>Terriglobia</taxon>
        <taxon>Candidatus Acidiferrales</taxon>
        <taxon>Candidatus Acidiferrum</taxon>
    </lineage>
</organism>
<protein>
    <submittedName>
        <fullName evidence="1">Helix-turn-helix transcriptional regulator</fullName>
    </submittedName>
</protein>
<name>A0A7V8NLI6_9BACT</name>
<keyword evidence="2" id="KW-1185">Reference proteome</keyword>
<feature type="non-terminal residue" evidence="1">
    <location>
        <position position="60"/>
    </location>
</feature>
<gene>
    <name evidence="1" type="ORF">HRJ53_01190</name>
</gene>
<dbReference type="SUPFAM" id="SSF46785">
    <property type="entry name" value="Winged helix' DNA-binding domain"/>
    <property type="match status" value="1"/>
</dbReference>
<proteinExistence type="predicted"/>
<evidence type="ECO:0000313" key="2">
    <source>
        <dbReference type="Proteomes" id="UP000567293"/>
    </source>
</evidence>
<dbReference type="InterPro" id="IPR036390">
    <property type="entry name" value="WH_DNA-bd_sf"/>
</dbReference>
<evidence type="ECO:0000313" key="1">
    <source>
        <dbReference type="EMBL" id="MBA0083588.1"/>
    </source>
</evidence>
<accession>A0A7V8NLI6</accession>
<dbReference type="AlphaFoldDB" id="A0A7V8NLI6"/>